<dbReference type="AlphaFoldDB" id="A0A6A7AHK8"/>
<feature type="chain" id="PRO_5025376927" description="Cyanovirin-N domain-containing protein" evidence="1">
    <location>
        <begin position="21"/>
        <end position="110"/>
    </location>
</feature>
<keyword evidence="3" id="KW-1185">Reference proteome</keyword>
<accession>A0A6A7AHK8</accession>
<name>A0A6A7AHK8_9PLEO</name>
<reference evidence="2" key="1">
    <citation type="journal article" date="2020" name="Stud. Mycol.">
        <title>101 Dothideomycetes genomes: a test case for predicting lifestyles and emergence of pathogens.</title>
        <authorList>
            <person name="Haridas S."/>
            <person name="Albert R."/>
            <person name="Binder M."/>
            <person name="Bloem J."/>
            <person name="Labutti K."/>
            <person name="Salamov A."/>
            <person name="Andreopoulos B."/>
            <person name="Baker S."/>
            <person name="Barry K."/>
            <person name="Bills G."/>
            <person name="Bluhm B."/>
            <person name="Cannon C."/>
            <person name="Castanera R."/>
            <person name="Culley D."/>
            <person name="Daum C."/>
            <person name="Ezra D."/>
            <person name="Gonzalez J."/>
            <person name="Henrissat B."/>
            <person name="Kuo A."/>
            <person name="Liang C."/>
            <person name="Lipzen A."/>
            <person name="Lutzoni F."/>
            <person name="Magnuson J."/>
            <person name="Mondo S."/>
            <person name="Nolan M."/>
            <person name="Ohm R."/>
            <person name="Pangilinan J."/>
            <person name="Park H.-J."/>
            <person name="Ramirez L."/>
            <person name="Alfaro M."/>
            <person name="Sun H."/>
            <person name="Tritt A."/>
            <person name="Yoshinaga Y."/>
            <person name="Zwiers L.-H."/>
            <person name="Turgeon B."/>
            <person name="Goodwin S."/>
            <person name="Spatafora J."/>
            <person name="Crous P."/>
            <person name="Grigoriev I."/>
        </authorList>
    </citation>
    <scope>NUCLEOTIDE SEQUENCE</scope>
    <source>
        <strain evidence="2">CBS 113818</strain>
    </source>
</reference>
<dbReference type="EMBL" id="MU006216">
    <property type="protein sequence ID" value="KAF2832781.1"/>
    <property type="molecule type" value="Genomic_DNA"/>
</dbReference>
<protein>
    <recommendedName>
        <fullName evidence="4">Cyanovirin-N domain-containing protein</fullName>
    </recommendedName>
</protein>
<evidence type="ECO:0000256" key="1">
    <source>
        <dbReference type="SAM" id="SignalP"/>
    </source>
</evidence>
<keyword evidence="1" id="KW-0732">Signal</keyword>
<proteinExistence type="predicted"/>
<organism evidence="2 3">
    <name type="scientific">Ophiobolus disseminans</name>
    <dbReference type="NCBI Taxonomy" id="1469910"/>
    <lineage>
        <taxon>Eukaryota</taxon>
        <taxon>Fungi</taxon>
        <taxon>Dikarya</taxon>
        <taxon>Ascomycota</taxon>
        <taxon>Pezizomycotina</taxon>
        <taxon>Dothideomycetes</taxon>
        <taxon>Pleosporomycetidae</taxon>
        <taxon>Pleosporales</taxon>
        <taxon>Pleosporineae</taxon>
        <taxon>Phaeosphaeriaceae</taxon>
        <taxon>Ophiobolus</taxon>
    </lineage>
</organism>
<dbReference type="Proteomes" id="UP000799424">
    <property type="component" value="Unassembled WGS sequence"/>
</dbReference>
<sequence length="110" mass="12742">MKLLLFFLAILLTLVNCASADENCGLVYQFGNDHIYYMPNDKRCHKADGIIRYSVVYKGCACIFFHEEDCGHGNRHNGVVIVEGSKDEKRLIKFKEHDRARWYYCQGMGE</sequence>
<evidence type="ECO:0000313" key="2">
    <source>
        <dbReference type="EMBL" id="KAF2832781.1"/>
    </source>
</evidence>
<evidence type="ECO:0008006" key="4">
    <source>
        <dbReference type="Google" id="ProtNLM"/>
    </source>
</evidence>
<gene>
    <name evidence="2" type="ORF">CC86DRAFT_399445</name>
</gene>
<feature type="signal peptide" evidence="1">
    <location>
        <begin position="1"/>
        <end position="20"/>
    </location>
</feature>
<evidence type="ECO:0000313" key="3">
    <source>
        <dbReference type="Proteomes" id="UP000799424"/>
    </source>
</evidence>